<dbReference type="Pfam" id="PF02687">
    <property type="entry name" value="FtsX"/>
    <property type="match status" value="1"/>
</dbReference>
<feature type="transmembrane region" description="Helical" evidence="7">
    <location>
        <begin position="370"/>
        <end position="394"/>
    </location>
</feature>
<dbReference type="Proteomes" id="UP000298616">
    <property type="component" value="Chromosome"/>
</dbReference>
<evidence type="ECO:0000259" key="8">
    <source>
        <dbReference type="Pfam" id="PF02687"/>
    </source>
</evidence>
<accession>A0A4D7K950</accession>
<evidence type="ECO:0000256" key="5">
    <source>
        <dbReference type="ARBA" id="ARBA00023136"/>
    </source>
</evidence>
<comment type="similarity">
    <text evidence="6">Belongs to the ABC-4 integral membrane protein family.</text>
</comment>
<evidence type="ECO:0000256" key="2">
    <source>
        <dbReference type="ARBA" id="ARBA00022475"/>
    </source>
</evidence>
<comment type="subcellular location">
    <subcellularLocation>
        <location evidence="1">Cell membrane</location>
        <topology evidence="1">Multi-pass membrane protein</topology>
    </subcellularLocation>
</comment>
<sequence>MDIRENISVSLDSIKSNLLRSIITAAIITVGIMLLVGVLTAIEAMKSSITNSFSSLGANSIEISSKRNYNRSSRGKEEKSYPKLTYAEVEEFKNRFGDEERVGLSVVATWTAEVKRGSKKTNPNTRVTGGDENYLGLRGLNIAEGRNFTTFDVERGTNTAIIGYAIKESLFEDYEEAVGSYIFVLGKRFKVIGTTEEQGGFGGNNSQDRRIIIPITTARLLVTQSPEYEATINVTDPTETQDIIANARQTMRLIREDPIGTDDSFTIEKNETVAERLEEIASYMRVGGFTLGGVTLLGAVIALMNIMLVSVTERTREIGLRKALGAKPSTIRWQFLMEAILICLIGGIGGIIAGALVGNIVGSLIGEGGVVLPVVWIFLGFAVCMLVGLLAGFIPANKASKLDPIDALRYE</sequence>
<keyword evidence="2" id="KW-1003">Cell membrane</keyword>
<reference evidence="10 11" key="1">
    <citation type="submission" date="2018-04" db="EMBL/GenBank/DDBJ databases">
        <title>Complete genome uncultured novel isolate.</title>
        <authorList>
            <person name="Merlino G."/>
        </authorList>
    </citation>
    <scope>NUCLEOTIDE SEQUENCE [LARGE SCALE GENOMIC DNA]</scope>
    <source>
        <strain evidence="11">R1DC9</strain>
    </source>
</reference>
<gene>
    <name evidence="10" type="ORF">DCC35_14280</name>
</gene>
<evidence type="ECO:0000259" key="9">
    <source>
        <dbReference type="Pfam" id="PF12704"/>
    </source>
</evidence>
<evidence type="ECO:0000313" key="11">
    <source>
        <dbReference type="Proteomes" id="UP000298616"/>
    </source>
</evidence>
<evidence type="ECO:0000256" key="6">
    <source>
        <dbReference type="ARBA" id="ARBA00038076"/>
    </source>
</evidence>
<protein>
    <submittedName>
        <fullName evidence="10">ABC transporter</fullName>
    </submittedName>
</protein>
<feature type="domain" description="ABC3 transporter permease C-terminal" evidence="8">
    <location>
        <begin position="291"/>
        <end position="404"/>
    </location>
</feature>
<feature type="domain" description="MacB-like periplasmic core" evidence="9">
    <location>
        <begin position="21"/>
        <end position="248"/>
    </location>
</feature>
<keyword evidence="11" id="KW-1185">Reference proteome</keyword>
<dbReference type="GO" id="GO:0005886">
    <property type="term" value="C:plasma membrane"/>
    <property type="evidence" value="ECO:0007669"/>
    <property type="project" value="UniProtKB-SubCell"/>
</dbReference>
<dbReference type="AlphaFoldDB" id="A0A4D7K950"/>
<evidence type="ECO:0000256" key="3">
    <source>
        <dbReference type="ARBA" id="ARBA00022692"/>
    </source>
</evidence>
<dbReference type="PANTHER" id="PTHR30572">
    <property type="entry name" value="MEMBRANE COMPONENT OF TRANSPORTER-RELATED"/>
    <property type="match status" value="1"/>
</dbReference>
<proteinExistence type="inferred from homology"/>
<evidence type="ECO:0000256" key="7">
    <source>
        <dbReference type="SAM" id="Phobius"/>
    </source>
</evidence>
<feature type="transmembrane region" description="Helical" evidence="7">
    <location>
        <begin position="289"/>
        <end position="312"/>
    </location>
</feature>
<dbReference type="EMBL" id="CP028923">
    <property type="protein sequence ID" value="QCK15828.1"/>
    <property type="molecule type" value="Genomic_DNA"/>
</dbReference>
<dbReference type="GO" id="GO:0022857">
    <property type="term" value="F:transmembrane transporter activity"/>
    <property type="evidence" value="ECO:0007669"/>
    <property type="project" value="TreeGrafter"/>
</dbReference>
<dbReference type="Pfam" id="PF12704">
    <property type="entry name" value="MacB_PCD"/>
    <property type="match status" value="1"/>
</dbReference>
<keyword evidence="5 7" id="KW-0472">Membrane</keyword>
<feature type="transmembrane region" description="Helical" evidence="7">
    <location>
        <begin position="333"/>
        <end position="358"/>
    </location>
</feature>
<dbReference type="InterPro" id="IPR050250">
    <property type="entry name" value="Macrolide_Exporter_MacB"/>
</dbReference>
<dbReference type="PANTHER" id="PTHR30572:SF4">
    <property type="entry name" value="ABC TRANSPORTER PERMEASE YTRF"/>
    <property type="match status" value="1"/>
</dbReference>
<dbReference type="OrthoDB" id="9770036at2"/>
<feature type="transmembrane region" description="Helical" evidence="7">
    <location>
        <begin position="21"/>
        <end position="42"/>
    </location>
</feature>
<dbReference type="RefSeq" id="WP_137091425.1">
    <property type="nucleotide sequence ID" value="NZ_CP028923.1"/>
</dbReference>
<keyword evidence="3 7" id="KW-0812">Transmembrane</keyword>
<name>A0A4D7K950_9BACT</name>
<evidence type="ECO:0000256" key="4">
    <source>
        <dbReference type="ARBA" id="ARBA00022989"/>
    </source>
</evidence>
<dbReference type="InterPro" id="IPR003838">
    <property type="entry name" value="ABC3_permease_C"/>
</dbReference>
<keyword evidence="4 7" id="KW-1133">Transmembrane helix</keyword>
<evidence type="ECO:0000313" key="10">
    <source>
        <dbReference type="EMBL" id="QCK15828.1"/>
    </source>
</evidence>
<evidence type="ECO:0000256" key="1">
    <source>
        <dbReference type="ARBA" id="ARBA00004651"/>
    </source>
</evidence>
<organism evidence="10 11">
    <name type="scientific">Mangrovivirga cuniculi</name>
    <dbReference type="NCBI Taxonomy" id="2715131"/>
    <lineage>
        <taxon>Bacteria</taxon>
        <taxon>Pseudomonadati</taxon>
        <taxon>Bacteroidota</taxon>
        <taxon>Cytophagia</taxon>
        <taxon>Cytophagales</taxon>
        <taxon>Mangrovivirgaceae</taxon>
        <taxon>Mangrovivirga</taxon>
    </lineage>
</organism>
<dbReference type="InterPro" id="IPR025857">
    <property type="entry name" value="MacB_PCD"/>
</dbReference>
<dbReference type="KEGG" id="fpf:DCC35_14280"/>